<accession>A0AAD9KS76</accession>
<dbReference type="PANTHER" id="PTHR30383">
    <property type="entry name" value="THIOESTERASE 1/PROTEASE 1/LYSOPHOSPHOLIPASE L1"/>
    <property type="match status" value="1"/>
</dbReference>
<dbReference type="GO" id="GO:0004622">
    <property type="term" value="F:phosphatidylcholine lysophospholipase activity"/>
    <property type="evidence" value="ECO:0007669"/>
    <property type="project" value="TreeGrafter"/>
</dbReference>
<dbReference type="InterPro" id="IPR051532">
    <property type="entry name" value="Ester_Hydrolysis_Enzymes"/>
</dbReference>
<reference evidence="3" key="1">
    <citation type="journal article" date="2023" name="Mol. Biol. Evol.">
        <title>Third-Generation Sequencing Reveals the Adaptive Role of the Epigenome in Three Deep-Sea Polychaetes.</title>
        <authorList>
            <person name="Perez M."/>
            <person name="Aroh O."/>
            <person name="Sun Y."/>
            <person name="Lan Y."/>
            <person name="Juniper S.K."/>
            <person name="Young C.R."/>
            <person name="Angers B."/>
            <person name="Qian P.Y."/>
        </authorList>
    </citation>
    <scope>NUCLEOTIDE SEQUENCE</scope>
    <source>
        <strain evidence="3">R07B-5</strain>
    </source>
</reference>
<dbReference type="Gene3D" id="3.40.50.12690">
    <property type="match status" value="1"/>
</dbReference>
<dbReference type="Proteomes" id="UP001209878">
    <property type="component" value="Unassembled WGS sequence"/>
</dbReference>
<sequence length="363" mass="40082">MAPGKRQVKARRHLVCNHCHSLVDFAVSGCGKTWSETTEEGFTFQCLGCWKVDCLTAELARLTDIVKGMQSGGRVIARTTNGERTTGNMTCRKVTGEKVTVEKEGGTRGQETREVDATGGKTNGRKEMTKRMSITRTMTGRKETGKKGTTEKAAGGKVSNQGDAKRRSYSEAVIKGALRTERVFMGDSILRKTDRTLSKGEEVVVCLPGARIEHVTERVENVLGHGQGGSILVHVGTNNADRDGTTRIIKRYRELVETLKKTRVAQIILSGILPVMRGRGTTFRNCKRMAINTLLEQMCEEEGVGFEDLWGYFVGKEDMYMRDGLHLSGKGAAVFYENLLRSVEQVATFKTSFAGGIHREAKY</sequence>
<dbReference type="Gene3D" id="3.40.50.12700">
    <property type="match status" value="1"/>
</dbReference>
<name>A0AAD9KS76_RIDPI</name>
<organism evidence="3 4">
    <name type="scientific">Ridgeia piscesae</name>
    <name type="common">Tubeworm</name>
    <dbReference type="NCBI Taxonomy" id="27915"/>
    <lineage>
        <taxon>Eukaryota</taxon>
        <taxon>Metazoa</taxon>
        <taxon>Spiralia</taxon>
        <taxon>Lophotrochozoa</taxon>
        <taxon>Annelida</taxon>
        <taxon>Polychaeta</taxon>
        <taxon>Sedentaria</taxon>
        <taxon>Canalipalpata</taxon>
        <taxon>Sabellida</taxon>
        <taxon>Siboglinidae</taxon>
        <taxon>Ridgeia</taxon>
    </lineage>
</organism>
<feature type="region of interest" description="Disordered" evidence="1">
    <location>
        <begin position="137"/>
        <end position="164"/>
    </location>
</feature>
<evidence type="ECO:0000256" key="1">
    <source>
        <dbReference type="SAM" id="MobiDB-lite"/>
    </source>
</evidence>
<dbReference type="Pfam" id="PF13472">
    <property type="entry name" value="Lipase_GDSL_2"/>
    <property type="match status" value="1"/>
</dbReference>
<dbReference type="InterPro" id="IPR013830">
    <property type="entry name" value="SGNH_hydro"/>
</dbReference>
<dbReference type="PANTHER" id="PTHR30383:SF5">
    <property type="entry name" value="SGNH HYDROLASE-TYPE ESTERASE DOMAIN-CONTAINING PROTEIN"/>
    <property type="match status" value="1"/>
</dbReference>
<feature type="domain" description="SGNH hydrolase-type esterase" evidence="2">
    <location>
        <begin position="203"/>
        <end position="333"/>
    </location>
</feature>
<proteinExistence type="predicted"/>
<protein>
    <recommendedName>
        <fullName evidence="2">SGNH hydrolase-type esterase domain-containing protein</fullName>
    </recommendedName>
</protein>
<feature type="region of interest" description="Disordered" evidence="1">
    <location>
        <begin position="101"/>
        <end position="124"/>
    </location>
</feature>
<feature type="compositionally biased region" description="Basic and acidic residues" evidence="1">
    <location>
        <begin position="101"/>
        <end position="116"/>
    </location>
</feature>
<dbReference type="AlphaFoldDB" id="A0AAD9KS76"/>
<feature type="compositionally biased region" description="Basic and acidic residues" evidence="1">
    <location>
        <begin position="140"/>
        <end position="150"/>
    </location>
</feature>
<evidence type="ECO:0000313" key="4">
    <source>
        <dbReference type="Proteomes" id="UP001209878"/>
    </source>
</evidence>
<gene>
    <name evidence="3" type="ORF">NP493_696g00000</name>
</gene>
<dbReference type="EMBL" id="JAODUO010000696">
    <property type="protein sequence ID" value="KAK2175920.1"/>
    <property type="molecule type" value="Genomic_DNA"/>
</dbReference>
<keyword evidence="4" id="KW-1185">Reference proteome</keyword>
<comment type="caution">
    <text evidence="3">The sequence shown here is derived from an EMBL/GenBank/DDBJ whole genome shotgun (WGS) entry which is preliminary data.</text>
</comment>
<evidence type="ECO:0000259" key="2">
    <source>
        <dbReference type="Pfam" id="PF13472"/>
    </source>
</evidence>
<evidence type="ECO:0000313" key="3">
    <source>
        <dbReference type="EMBL" id="KAK2175920.1"/>
    </source>
</evidence>
<dbReference type="SUPFAM" id="SSF52266">
    <property type="entry name" value="SGNH hydrolase"/>
    <property type="match status" value="1"/>
</dbReference>